<keyword evidence="7" id="KW-0472">Membrane</keyword>
<reference evidence="10" key="3">
    <citation type="submission" date="2018-08" db="EMBL/GenBank/DDBJ databases">
        <authorList>
            <person name="Guldener U."/>
        </authorList>
    </citation>
    <scope>NUCLEOTIDE SEQUENCE</scope>
    <source>
        <strain evidence="10">UB2</strain>
    </source>
</reference>
<dbReference type="EMBL" id="LT558132">
    <property type="protein sequence ID" value="SAM85092.1"/>
    <property type="molecule type" value="Genomic_DNA"/>
</dbReference>
<dbReference type="EMBL" id="ULHB01000027">
    <property type="protein sequence ID" value="SYW77747.1"/>
    <property type="molecule type" value="Genomic_DNA"/>
</dbReference>
<evidence type="ECO:0000256" key="3">
    <source>
        <dbReference type="ARBA" id="ARBA00022927"/>
    </source>
</evidence>
<evidence type="ECO:0000313" key="11">
    <source>
        <dbReference type="Proteomes" id="UP000179920"/>
    </source>
</evidence>
<dbReference type="PANTHER" id="PTHR13003">
    <property type="entry name" value="NUP107-RELATED"/>
    <property type="match status" value="1"/>
</dbReference>
<dbReference type="GO" id="GO:0006406">
    <property type="term" value="P:mRNA export from nucleus"/>
    <property type="evidence" value="ECO:0007669"/>
    <property type="project" value="TreeGrafter"/>
</dbReference>
<dbReference type="AlphaFoldDB" id="A0A1K0HJC9"/>
<keyword evidence="5 7" id="KW-0906">Nuclear pore complex</keyword>
<keyword evidence="12" id="KW-1185">Reference proteome</keyword>
<comment type="subunit">
    <text evidence="7">Part of the nuclear pore complex (NPC).</text>
</comment>
<dbReference type="GO" id="GO:0017056">
    <property type="term" value="F:structural constituent of nuclear pore"/>
    <property type="evidence" value="ECO:0007669"/>
    <property type="project" value="UniProtKB-UniRule"/>
</dbReference>
<dbReference type="Gene3D" id="1.10.3450.20">
    <property type="match status" value="1"/>
</dbReference>
<reference evidence="11" key="1">
    <citation type="submission" date="2016-04" db="EMBL/GenBank/DDBJ databases">
        <authorList>
            <person name="Guldener U."/>
            <person name="Guldener U."/>
        </authorList>
    </citation>
    <scope>NUCLEOTIDE SEQUENCE [LARGE SCALE GENOMIC DNA]</scope>
    <source>
        <strain evidence="11">UB2112</strain>
    </source>
</reference>
<feature type="compositionally biased region" description="Polar residues" evidence="8">
    <location>
        <begin position="13"/>
        <end position="27"/>
    </location>
</feature>
<dbReference type="InterPro" id="IPR007252">
    <property type="entry name" value="Nup84/Nup107"/>
</dbReference>
<evidence type="ECO:0000256" key="1">
    <source>
        <dbReference type="ARBA" id="ARBA00022448"/>
    </source>
</evidence>
<gene>
    <name evidence="10" type="ORF">UBRO2_01939</name>
    <name evidence="9" type="ORF">UBRO_07645</name>
</gene>
<evidence type="ECO:0000313" key="9">
    <source>
        <dbReference type="EMBL" id="SAM85092.1"/>
    </source>
</evidence>
<feature type="region of interest" description="Disordered" evidence="8">
    <location>
        <begin position="1"/>
        <end position="33"/>
    </location>
</feature>
<dbReference type="Pfam" id="PF04121">
    <property type="entry name" value="Nup84_Nup100"/>
    <property type="match status" value="1"/>
</dbReference>
<dbReference type="GO" id="GO:0031965">
    <property type="term" value="C:nuclear membrane"/>
    <property type="evidence" value="ECO:0007669"/>
    <property type="project" value="UniProtKB-SubCell"/>
</dbReference>
<dbReference type="Proteomes" id="UP000179920">
    <property type="component" value="Chromosome XVI"/>
</dbReference>
<keyword evidence="6 7" id="KW-0539">Nucleus</keyword>
<name>A0A1K0HJC9_9BASI</name>
<dbReference type="Proteomes" id="UP000658997">
    <property type="component" value="Unassembled WGS sequence"/>
</dbReference>
<dbReference type="PANTHER" id="PTHR13003:SF2">
    <property type="entry name" value="NUCLEAR PORE COMPLEX PROTEIN NUP107"/>
    <property type="match status" value="1"/>
</dbReference>
<dbReference type="OrthoDB" id="3098at2759"/>
<comment type="similarity">
    <text evidence="7">Belongs to the nucleoporin Nup84/Nup107 family.</text>
</comment>
<dbReference type="Gene3D" id="1.20.190.50">
    <property type="match status" value="1"/>
</dbReference>
<proteinExistence type="inferred from homology"/>
<evidence type="ECO:0000256" key="5">
    <source>
        <dbReference type="ARBA" id="ARBA00023132"/>
    </source>
</evidence>
<evidence type="ECO:0000313" key="10">
    <source>
        <dbReference type="EMBL" id="SYW77747.1"/>
    </source>
</evidence>
<accession>A0A1K0HJC9</accession>
<protein>
    <recommendedName>
        <fullName evidence="7">Nuclear pore complex protein</fullName>
    </recommendedName>
</protein>
<sequence length="897" mass="99113">MAVATHANRHDAGQSSASTSTFASGQPSAARSSSESSFSAFARVLQACKDLEPAARVDADNGTALLFADVCSGLGEEALDDAGYVARRQDQSLEDDDRAAWELEQNTWRLVHMLTAERLQRADRKARSESEERNKDVVQAYETPLAAIQNIFERDEHLNELRIIREWLQETLAPKHIVEVRKGYLAFTKNRVRAEKRASVGGGATSSDGRRLTFGSAASSSFAPKNRGKAVKNLDPDAVSRGEGGLELEDTTYEKALLRTLFEYARAGRLDAAFDLCHQTDQSWRAATLRGAMLYHDPAVSLDLQDIDRVVGNRNRPLWKSACRKLASNPNLDEFERALYGSLAGDLPSVANVSQSWEDFLWAHVNAKLEAAVDLKLDERHSWWSQDADVELFGDGEHGAVKLALSASSATSAAATAAISGGATDAGNGATTKGEVQLGSLNGVFDKLSQTQSHGIHLQANNPYRLVQRSIVSNNLPELFNRFSDNLGDMQAALEPPTFARLLRFFAHLILYLRLLSIPLPDFACNAILSCYVQVLEAAGETDLVAMYASSLEPQSATRSYANFLRSMDVNASREAKAHALRQAEQHNLDLAAVARCTVDIVFDELFGTILSDFDESAGFGGALKSRAGPGKLDAIKFDVRLDANEEALIRAIDWLTFDPTTYVDAITQSNALTRLFLPTGRLHAAKVLRDRMPTEVLSSIGELPLPVNQSIERTGWDTFFTALEAHVTYKHFWTTRPADMVKSKGEAESNIRTGGLSKLERMNWVKALRQVIEQARDLDLLLLQRDWLKIPLSGTGGGLETERRARELFDIRQTYIPEIVFRLHDMLVESSSAIPTNLNMALRLSEIVADERHKIYLEFIQGNSQNLLQDYLQRVREASLLLLEDGGDVFEKATES</sequence>
<dbReference type="GO" id="GO:0031080">
    <property type="term" value="C:nuclear pore outer ring"/>
    <property type="evidence" value="ECO:0007669"/>
    <property type="project" value="TreeGrafter"/>
</dbReference>
<evidence type="ECO:0000256" key="6">
    <source>
        <dbReference type="ARBA" id="ARBA00023242"/>
    </source>
</evidence>
<evidence type="ECO:0000256" key="7">
    <source>
        <dbReference type="RuleBase" id="RU365072"/>
    </source>
</evidence>
<organism evidence="9 11">
    <name type="scientific">Ustilago bromivora</name>
    <dbReference type="NCBI Taxonomy" id="307758"/>
    <lineage>
        <taxon>Eukaryota</taxon>
        <taxon>Fungi</taxon>
        <taxon>Dikarya</taxon>
        <taxon>Basidiomycota</taxon>
        <taxon>Ustilaginomycotina</taxon>
        <taxon>Ustilaginomycetes</taxon>
        <taxon>Ustilaginales</taxon>
        <taxon>Ustilaginaceae</taxon>
        <taxon>Ustilago</taxon>
    </lineage>
</organism>
<comment type="subcellular location">
    <subcellularLocation>
        <location evidence="7">Nucleus</location>
        <location evidence="7">Nuclear pore complex</location>
    </subcellularLocation>
    <subcellularLocation>
        <location evidence="7">Nucleus membrane</location>
    </subcellularLocation>
</comment>
<comment type="function">
    <text evidence="7">Functions as a component of the nuclear pore complex (NPC).</text>
</comment>
<evidence type="ECO:0000256" key="8">
    <source>
        <dbReference type="SAM" id="MobiDB-lite"/>
    </source>
</evidence>
<keyword evidence="4 7" id="KW-0811">Translocation</keyword>
<evidence type="ECO:0000313" key="12">
    <source>
        <dbReference type="Proteomes" id="UP000658997"/>
    </source>
</evidence>
<evidence type="ECO:0000256" key="2">
    <source>
        <dbReference type="ARBA" id="ARBA00022816"/>
    </source>
</evidence>
<reference evidence="9" key="2">
    <citation type="submission" date="2016-04" db="EMBL/GenBank/DDBJ databases">
        <authorList>
            <person name="Evans L.H."/>
            <person name="Alamgir A."/>
            <person name="Owens N."/>
            <person name="Weber N.D."/>
            <person name="Virtaneva K."/>
            <person name="Barbian K."/>
            <person name="Babar A."/>
            <person name="Rosenke K."/>
        </authorList>
    </citation>
    <scope>NUCLEOTIDE SEQUENCE</scope>
    <source>
        <strain evidence="9">UB2112</strain>
    </source>
</reference>
<keyword evidence="1 7" id="KW-0813">Transport</keyword>
<dbReference type="GO" id="GO:0006606">
    <property type="term" value="P:protein import into nucleus"/>
    <property type="evidence" value="ECO:0007669"/>
    <property type="project" value="TreeGrafter"/>
</dbReference>
<keyword evidence="3" id="KW-0653">Protein transport</keyword>
<evidence type="ECO:0000256" key="4">
    <source>
        <dbReference type="ARBA" id="ARBA00023010"/>
    </source>
</evidence>
<dbReference type="GO" id="GO:0000973">
    <property type="term" value="P:post-transcriptional tethering of RNA polymerase II gene DNA at nuclear periphery"/>
    <property type="evidence" value="ECO:0007669"/>
    <property type="project" value="TreeGrafter"/>
</dbReference>
<keyword evidence="2" id="KW-0509">mRNA transport</keyword>